<evidence type="ECO:0000256" key="5">
    <source>
        <dbReference type="ARBA" id="ARBA00022679"/>
    </source>
</evidence>
<evidence type="ECO:0000313" key="16">
    <source>
        <dbReference type="EMBL" id="MCP0886022.1"/>
    </source>
</evidence>
<dbReference type="SUPFAM" id="SSF82114">
    <property type="entry name" value="Riboflavin kinase-like"/>
    <property type="match status" value="1"/>
</dbReference>
<evidence type="ECO:0000256" key="2">
    <source>
        <dbReference type="ARBA" id="ARBA00005201"/>
    </source>
</evidence>
<comment type="caution">
    <text evidence="16">The sequence shown here is derived from an EMBL/GenBank/DDBJ whole genome shotgun (WGS) entry which is preliminary data.</text>
</comment>
<gene>
    <name evidence="16" type="primary">ribF</name>
    <name evidence="16" type="ORF">LB941_01565</name>
</gene>
<dbReference type="Gene3D" id="3.40.50.620">
    <property type="entry name" value="HUPs"/>
    <property type="match status" value="1"/>
</dbReference>
<evidence type="ECO:0000256" key="6">
    <source>
        <dbReference type="ARBA" id="ARBA00022695"/>
    </source>
</evidence>
<dbReference type="RefSeq" id="WP_253358921.1">
    <property type="nucleotide sequence ID" value="NZ_JAIULA010000002.1"/>
</dbReference>
<evidence type="ECO:0000256" key="14">
    <source>
        <dbReference type="PIRNR" id="PIRNR004491"/>
    </source>
</evidence>
<dbReference type="NCBIfam" id="TIGR00125">
    <property type="entry name" value="cyt_tran_rel"/>
    <property type="match status" value="1"/>
</dbReference>
<evidence type="ECO:0000313" key="17">
    <source>
        <dbReference type="Proteomes" id="UP001139006"/>
    </source>
</evidence>
<keyword evidence="3 14" id="KW-0285">Flavoprotein</keyword>
<evidence type="ECO:0000256" key="9">
    <source>
        <dbReference type="ARBA" id="ARBA00022827"/>
    </source>
</evidence>
<evidence type="ECO:0000256" key="7">
    <source>
        <dbReference type="ARBA" id="ARBA00022741"/>
    </source>
</evidence>
<dbReference type="AlphaFoldDB" id="A0A9X2FGM5"/>
<dbReference type="InterPro" id="IPR015864">
    <property type="entry name" value="FAD_synthase"/>
</dbReference>
<proteinExistence type="inferred from homology"/>
<dbReference type="InterPro" id="IPR014729">
    <property type="entry name" value="Rossmann-like_a/b/a_fold"/>
</dbReference>
<dbReference type="Proteomes" id="UP001139006">
    <property type="component" value="Unassembled WGS sequence"/>
</dbReference>
<dbReference type="NCBIfam" id="TIGR00083">
    <property type="entry name" value="ribF"/>
    <property type="match status" value="1"/>
</dbReference>
<dbReference type="EMBL" id="JAIULA010000002">
    <property type="protein sequence ID" value="MCP0886022.1"/>
    <property type="molecule type" value="Genomic_DNA"/>
</dbReference>
<keyword evidence="10 14" id="KW-0067">ATP-binding</keyword>
<evidence type="ECO:0000256" key="13">
    <source>
        <dbReference type="ARBA" id="ARBA00049494"/>
    </source>
</evidence>
<sequence>MEVIELTEPYQKEKIPVGDCVLALGFFDGVHRGHQAVIKEAKKQAIKQHQKLAVMTFDRQPKIMYQKNIPSHVQYLTLLKRKLELFAQLGADIAYVVTFNEKMVPMQPQEFVEKYIIGINATCVVAGADYTYGKKDIANMETLPKFAQGRFKIVSVTHLEDEAQKISSTHIRELIDTGDIFQANKLLGYPFQTQGTVVHGFARGRTIGFPTINIKSSLEQRIPAVGVYATKVWIRKNEYIGMASVGYNDTFGDEFDLTVEINLLNFHADVYGEHVKVEWYERMRGMVKFANAKELILQLQKDEIETKRYFGLK</sequence>
<dbReference type="PANTHER" id="PTHR22749:SF6">
    <property type="entry name" value="RIBOFLAVIN KINASE"/>
    <property type="match status" value="1"/>
</dbReference>
<comment type="similarity">
    <text evidence="14">Belongs to the ribF family.</text>
</comment>
<dbReference type="GO" id="GO:0003919">
    <property type="term" value="F:FMN adenylyltransferase activity"/>
    <property type="evidence" value="ECO:0007669"/>
    <property type="project" value="UniProtKB-UniRule"/>
</dbReference>
<evidence type="ECO:0000256" key="3">
    <source>
        <dbReference type="ARBA" id="ARBA00022630"/>
    </source>
</evidence>
<evidence type="ECO:0000256" key="12">
    <source>
        <dbReference type="ARBA" id="ARBA00047880"/>
    </source>
</evidence>
<dbReference type="GO" id="GO:0008531">
    <property type="term" value="F:riboflavin kinase activity"/>
    <property type="evidence" value="ECO:0007669"/>
    <property type="project" value="UniProtKB-UniRule"/>
</dbReference>
<keyword evidence="5 14" id="KW-0808">Transferase</keyword>
<dbReference type="Gene3D" id="2.40.30.30">
    <property type="entry name" value="Riboflavin kinase-like"/>
    <property type="match status" value="1"/>
</dbReference>
<reference evidence="16 17" key="1">
    <citation type="journal article" date="2023" name="Int. J. Syst. Evol. Microbiol.">
        <title>Ligilactobacillus ubinensis sp. nov., a novel species isolated from the wild ferment of a durian fruit (Durio zibethinus).</title>
        <authorList>
            <person name="Heng Y.C."/>
            <person name="Menon N."/>
            <person name="Chen B."/>
            <person name="Loo B.Z.L."/>
            <person name="Wong G.W.J."/>
            <person name="Lim A.C.H."/>
            <person name="Silvaraju S."/>
            <person name="Kittelmann S."/>
        </authorList>
    </citation>
    <scope>NUCLEOTIDE SEQUENCE [LARGE SCALE GENOMIC DNA]</scope>
    <source>
        <strain evidence="16 17">WILCCON 0076</strain>
    </source>
</reference>
<organism evidence="16 17">
    <name type="scientific">Ligilactobacillus ubinensis</name>
    <dbReference type="NCBI Taxonomy" id="2876789"/>
    <lineage>
        <taxon>Bacteria</taxon>
        <taxon>Bacillati</taxon>
        <taxon>Bacillota</taxon>
        <taxon>Bacilli</taxon>
        <taxon>Lactobacillales</taxon>
        <taxon>Lactobacillaceae</taxon>
        <taxon>Ligilactobacillus</taxon>
    </lineage>
</organism>
<dbReference type="InterPro" id="IPR015865">
    <property type="entry name" value="Riboflavin_kinase_bac/euk"/>
</dbReference>
<evidence type="ECO:0000259" key="15">
    <source>
        <dbReference type="SMART" id="SM00904"/>
    </source>
</evidence>
<feature type="domain" description="Riboflavin kinase" evidence="15">
    <location>
        <begin position="186"/>
        <end position="311"/>
    </location>
</feature>
<evidence type="ECO:0000256" key="10">
    <source>
        <dbReference type="ARBA" id="ARBA00022840"/>
    </source>
</evidence>
<dbReference type="InterPro" id="IPR002606">
    <property type="entry name" value="Riboflavin_kinase_bac"/>
</dbReference>
<dbReference type="SMART" id="SM00904">
    <property type="entry name" value="Flavokinase"/>
    <property type="match status" value="1"/>
</dbReference>
<dbReference type="InterPro" id="IPR004821">
    <property type="entry name" value="Cyt_trans-like"/>
</dbReference>
<keyword evidence="6 14" id="KW-0548">Nucleotidyltransferase</keyword>
<dbReference type="FunFam" id="3.40.50.620:FF:000021">
    <property type="entry name" value="Riboflavin biosynthesis protein"/>
    <property type="match status" value="1"/>
</dbReference>
<name>A0A9X2FGM5_9LACO</name>
<evidence type="ECO:0000256" key="4">
    <source>
        <dbReference type="ARBA" id="ARBA00022643"/>
    </source>
</evidence>
<dbReference type="Pfam" id="PF01687">
    <property type="entry name" value="Flavokinase"/>
    <property type="match status" value="1"/>
</dbReference>
<keyword evidence="11" id="KW-0511">Multifunctional enzyme</keyword>
<keyword evidence="8 14" id="KW-0418">Kinase</keyword>
<dbReference type="PIRSF" id="PIRSF004491">
    <property type="entry name" value="FAD_Synth"/>
    <property type="match status" value="1"/>
</dbReference>
<keyword evidence="7 14" id="KW-0547">Nucleotide-binding</keyword>
<evidence type="ECO:0000256" key="8">
    <source>
        <dbReference type="ARBA" id="ARBA00022777"/>
    </source>
</evidence>
<accession>A0A9X2FGM5</accession>
<dbReference type="PANTHER" id="PTHR22749">
    <property type="entry name" value="RIBOFLAVIN KINASE/FMN ADENYLYLTRANSFERASE"/>
    <property type="match status" value="1"/>
</dbReference>
<protein>
    <recommendedName>
        <fullName evidence="14">Riboflavin biosynthesis protein</fullName>
    </recommendedName>
    <domain>
        <recommendedName>
            <fullName evidence="14">Riboflavin kinase</fullName>
            <ecNumber evidence="14">2.7.1.26</ecNumber>
        </recommendedName>
        <alternativeName>
            <fullName evidence="14">Flavokinase</fullName>
        </alternativeName>
    </domain>
    <domain>
        <recommendedName>
            <fullName evidence="14">FMN adenylyltransferase</fullName>
            <ecNumber evidence="14">2.7.7.2</ecNumber>
        </recommendedName>
        <alternativeName>
            <fullName evidence="14">FAD pyrophosphorylase</fullName>
        </alternativeName>
        <alternativeName>
            <fullName evidence="14">FAD synthase</fullName>
        </alternativeName>
    </domain>
</protein>
<comment type="pathway">
    <text evidence="1 14">Cofactor biosynthesis; FAD biosynthesis; FAD from FMN: step 1/1.</text>
</comment>
<keyword evidence="4 14" id="KW-0288">FMN</keyword>
<keyword evidence="17" id="KW-1185">Reference proteome</keyword>
<dbReference type="EC" id="2.7.1.26" evidence="14"/>
<dbReference type="Pfam" id="PF06574">
    <property type="entry name" value="FAD_syn"/>
    <property type="match status" value="1"/>
</dbReference>
<comment type="catalytic activity">
    <reaction evidence="13 14">
        <text>FMN + ATP + H(+) = FAD + diphosphate</text>
        <dbReference type="Rhea" id="RHEA:17237"/>
        <dbReference type="ChEBI" id="CHEBI:15378"/>
        <dbReference type="ChEBI" id="CHEBI:30616"/>
        <dbReference type="ChEBI" id="CHEBI:33019"/>
        <dbReference type="ChEBI" id="CHEBI:57692"/>
        <dbReference type="ChEBI" id="CHEBI:58210"/>
        <dbReference type="EC" id="2.7.7.2"/>
    </reaction>
</comment>
<evidence type="ECO:0000256" key="11">
    <source>
        <dbReference type="ARBA" id="ARBA00023268"/>
    </source>
</evidence>
<dbReference type="InterPro" id="IPR023468">
    <property type="entry name" value="Riboflavin_kinase"/>
</dbReference>
<dbReference type="GO" id="GO:0009398">
    <property type="term" value="P:FMN biosynthetic process"/>
    <property type="evidence" value="ECO:0007669"/>
    <property type="project" value="UniProtKB-UniRule"/>
</dbReference>
<dbReference type="GO" id="GO:0009231">
    <property type="term" value="P:riboflavin biosynthetic process"/>
    <property type="evidence" value="ECO:0007669"/>
    <property type="project" value="InterPro"/>
</dbReference>
<dbReference type="GO" id="GO:0005524">
    <property type="term" value="F:ATP binding"/>
    <property type="evidence" value="ECO:0007669"/>
    <property type="project" value="UniProtKB-UniRule"/>
</dbReference>
<dbReference type="InterPro" id="IPR023465">
    <property type="entry name" value="Riboflavin_kinase_dom_sf"/>
</dbReference>
<dbReference type="CDD" id="cd02064">
    <property type="entry name" value="FAD_synthetase_N"/>
    <property type="match status" value="1"/>
</dbReference>
<dbReference type="SUPFAM" id="SSF52374">
    <property type="entry name" value="Nucleotidylyl transferase"/>
    <property type="match status" value="1"/>
</dbReference>
<keyword evidence="9 14" id="KW-0274">FAD</keyword>
<comment type="pathway">
    <text evidence="2 14">Cofactor biosynthesis; FMN biosynthesis; FMN from riboflavin (ATP route): step 1/1.</text>
</comment>
<dbReference type="EC" id="2.7.7.2" evidence="14"/>
<evidence type="ECO:0000256" key="1">
    <source>
        <dbReference type="ARBA" id="ARBA00004726"/>
    </source>
</evidence>
<comment type="catalytic activity">
    <reaction evidence="12 14">
        <text>riboflavin + ATP = FMN + ADP + H(+)</text>
        <dbReference type="Rhea" id="RHEA:14357"/>
        <dbReference type="ChEBI" id="CHEBI:15378"/>
        <dbReference type="ChEBI" id="CHEBI:30616"/>
        <dbReference type="ChEBI" id="CHEBI:57986"/>
        <dbReference type="ChEBI" id="CHEBI:58210"/>
        <dbReference type="ChEBI" id="CHEBI:456216"/>
        <dbReference type="EC" id="2.7.1.26"/>
    </reaction>
</comment>
<dbReference type="GO" id="GO:0006747">
    <property type="term" value="P:FAD biosynthetic process"/>
    <property type="evidence" value="ECO:0007669"/>
    <property type="project" value="UniProtKB-UniRule"/>
</dbReference>